<dbReference type="SUPFAM" id="SSF56112">
    <property type="entry name" value="Protein kinase-like (PK-like)"/>
    <property type="match status" value="1"/>
</dbReference>
<keyword evidence="2" id="KW-0472">Membrane</keyword>
<dbReference type="PROSITE" id="PS00108">
    <property type="entry name" value="PROTEIN_KINASE_ST"/>
    <property type="match status" value="1"/>
</dbReference>
<dbReference type="InterPro" id="IPR008271">
    <property type="entry name" value="Ser/Thr_kinase_AS"/>
</dbReference>
<organism evidence="4 5">
    <name type="scientific">Xylaria bambusicola</name>
    <dbReference type="NCBI Taxonomy" id="326684"/>
    <lineage>
        <taxon>Eukaryota</taxon>
        <taxon>Fungi</taxon>
        <taxon>Dikarya</taxon>
        <taxon>Ascomycota</taxon>
        <taxon>Pezizomycotina</taxon>
        <taxon>Sordariomycetes</taxon>
        <taxon>Xylariomycetidae</taxon>
        <taxon>Xylariales</taxon>
        <taxon>Xylariaceae</taxon>
        <taxon>Xylaria</taxon>
    </lineage>
</organism>
<dbReference type="InterPro" id="IPR011009">
    <property type="entry name" value="Kinase-like_dom_sf"/>
</dbReference>
<dbReference type="Gene3D" id="1.10.510.10">
    <property type="entry name" value="Transferase(Phosphotransferase) domain 1"/>
    <property type="match status" value="1"/>
</dbReference>
<evidence type="ECO:0000256" key="2">
    <source>
        <dbReference type="SAM" id="Phobius"/>
    </source>
</evidence>
<reference evidence="4 5" key="1">
    <citation type="submission" date="2023-10" db="EMBL/GenBank/DDBJ databases">
        <title>Draft genome sequence of Xylaria bambusicola isolate GMP-LS, the root and basal stem rot pathogen of sugarcane in Indonesia.</title>
        <authorList>
            <person name="Selvaraj P."/>
            <person name="Muralishankar V."/>
            <person name="Muruganantham S."/>
            <person name="Sp S."/>
            <person name="Haryani S."/>
            <person name="Lau K.J.X."/>
            <person name="Naqvi N.I."/>
        </authorList>
    </citation>
    <scope>NUCLEOTIDE SEQUENCE [LARGE SCALE GENOMIC DNA]</scope>
    <source>
        <strain evidence="4">GMP-LS</strain>
    </source>
</reference>
<dbReference type="GO" id="GO:0005524">
    <property type="term" value="F:ATP binding"/>
    <property type="evidence" value="ECO:0007669"/>
    <property type="project" value="InterPro"/>
</dbReference>
<keyword evidence="2" id="KW-1133">Transmembrane helix</keyword>
<feature type="compositionally biased region" description="Polar residues" evidence="1">
    <location>
        <begin position="349"/>
        <end position="365"/>
    </location>
</feature>
<sequence>MERLASTESVIKLPSSVPAHKERRSAMKSAISKKSQVQVHVQFAELSSDYTLSPLSPRSPNIERSAPRLEYRPALQRSISNTTIKYNAPKSNLAYETSPPLKVSNDITAAVSSSPFTEEDGYFTSANRRFHGETGNHLSDDRHIPITGIPSPGERSSARVCFRDTDNVEVLKNIMNTLRINKIPGPQLFRSQTEFLRVLGFGSEGNVRGIDDLVDKSISRLKISRRPKWERFAIKRHGPQDGQPVYKLKNYLAAAEAEINALSNLLRGHPNIVQLRGWGLCLDTLERSQRISELQKDLSPSNLQLPLLVLERADGDLAAFLEYVFEDDKNIEISECSQEAVAEAGLSQPRENQAAETRSSPSMTASGIPGPEGVSLSGATLLGNDDEPPKYFTVQNQSQEALSKPSRFKIISGMNRHELLRRLCIDIGHGLQGLHELNMTHGDLKPRNVLVFREGPKWTAKLCDFGHSNSFDSSNDLVPYLGTAHWRPYWFGATDELHNIATLQTFDLAVYGAVVWSMFCPDLRGKAPPISDDFPDSDPRIHFGRHLKDMNPAECGPSILGSKAALLRRVSRLVHGTLCASYVASGELDEAEPHLRYHVDERPWEHLYSKTARSTRALLSHLPAIKNNTKQKMKSQSSIAEASMQIHRNSAIGIREHRHFEATTNSCYQGTNTERWRVRWDEEHHVTDHQVTAISSDSESMKLLHDDLKWIINDPLKGLAQRQLLLKLAHLRATKVRSTIWNGIPSRDNIVQIALEATPPLDIRILAWLCKGEVGAEEVLSLPTVYSVWKAILTPGDLSESERLERFLLLMYSGARIEQPLYYRPIIKEPKPVLNLYLHSCRLATRAVVTNEICRHYERILAGAESKPSKPDATRYYMTASRSCRPKGMSDDPATIASSTALGNIEADRRDHKAAYPVLKLNFEQLLDEKNDMHRVHIARSSRTPNERTPLLTAPQTKPMPSDDALTAGTSNYMSTERAIQDGLAVLHSKPEDLSLPPPTIKPSVPGWSESGNAFINNLTRSVTFKRPTVKLSSLRKVSIGQIGSTNVLEIDIADFILPGDPEEDHHALRQRIQKRFPLFDDAWYFDEKNQSLSSFDGDEGNDEDDDNNDVLASLRDDERWEQEPTAELLSAFEIKPPDFSAEVFLSKNLSTLFFFIQYPTTALGLLWELVLWVHELAGEPIVVSYVALREELRSLDTTRRPLLNLLRWVPMVFGRVVVLLLAGVVCLLGAALVVVVVLAFMLG</sequence>
<dbReference type="Proteomes" id="UP001305414">
    <property type="component" value="Unassembled WGS sequence"/>
</dbReference>
<dbReference type="EMBL" id="JAWHQM010000002">
    <property type="protein sequence ID" value="KAK5625621.1"/>
    <property type="molecule type" value="Genomic_DNA"/>
</dbReference>
<dbReference type="Pfam" id="PF00069">
    <property type="entry name" value="Pkinase"/>
    <property type="match status" value="1"/>
</dbReference>
<name>A0AAN7UH48_9PEZI</name>
<dbReference type="AlphaFoldDB" id="A0AAN7UH48"/>
<dbReference type="GO" id="GO:0044773">
    <property type="term" value="P:mitotic DNA damage checkpoint signaling"/>
    <property type="evidence" value="ECO:0007669"/>
    <property type="project" value="TreeGrafter"/>
</dbReference>
<feature type="region of interest" description="Disordered" evidence="1">
    <location>
        <begin position="342"/>
        <end position="380"/>
    </location>
</feature>
<gene>
    <name evidence="4" type="ORF">RRF57_001337</name>
</gene>
<dbReference type="PANTHER" id="PTHR44167:SF30">
    <property type="entry name" value="PHOSPHORYLASE KINASE"/>
    <property type="match status" value="1"/>
</dbReference>
<evidence type="ECO:0000313" key="5">
    <source>
        <dbReference type="Proteomes" id="UP001305414"/>
    </source>
</evidence>
<dbReference type="PROSITE" id="PS50011">
    <property type="entry name" value="PROTEIN_KINASE_DOM"/>
    <property type="match status" value="1"/>
</dbReference>
<accession>A0AAN7UH48</accession>
<proteinExistence type="predicted"/>
<evidence type="ECO:0000259" key="3">
    <source>
        <dbReference type="PROSITE" id="PS50011"/>
    </source>
</evidence>
<feature type="domain" description="Protein kinase" evidence="3">
    <location>
        <begin position="193"/>
        <end position="639"/>
    </location>
</feature>
<evidence type="ECO:0000313" key="4">
    <source>
        <dbReference type="EMBL" id="KAK5625621.1"/>
    </source>
</evidence>
<comment type="caution">
    <text evidence="4">The sequence shown here is derived from an EMBL/GenBank/DDBJ whole genome shotgun (WGS) entry which is preliminary data.</text>
</comment>
<dbReference type="PANTHER" id="PTHR44167">
    <property type="entry name" value="OVARIAN-SPECIFIC SERINE/THREONINE-PROTEIN KINASE LOK-RELATED"/>
    <property type="match status" value="1"/>
</dbReference>
<dbReference type="InterPro" id="IPR000719">
    <property type="entry name" value="Prot_kinase_dom"/>
</dbReference>
<feature type="transmembrane region" description="Helical" evidence="2">
    <location>
        <begin position="1217"/>
        <end position="1243"/>
    </location>
</feature>
<keyword evidence="5" id="KW-1185">Reference proteome</keyword>
<keyword evidence="2" id="KW-0812">Transmembrane</keyword>
<feature type="region of interest" description="Disordered" evidence="1">
    <location>
        <begin position="939"/>
        <end position="963"/>
    </location>
</feature>
<dbReference type="GO" id="GO:0004674">
    <property type="term" value="F:protein serine/threonine kinase activity"/>
    <property type="evidence" value="ECO:0007669"/>
    <property type="project" value="TreeGrafter"/>
</dbReference>
<protein>
    <recommendedName>
        <fullName evidence="3">Protein kinase domain-containing protein</fullName>
    </recommendedName>
</protein>
<evidence type="ECO:0000256" key="1">
    <source>
        <dbReference type="SAM" id="MobiDB-lite"/>
    </source>
</evidence>
<dbReference type="GO" id="GO:0005634">
    <property type="term" value="C:nucleus"/>
    <property type="evidence" value="ECO:0007669"/>
    <property type="project" value="TreeGrafter"/>
</dbReference>